<comment type="subcellular location">
    <subcellularLocation>
        <location evidence="1">Nucleus</location>
    </subcellularLocation>
</comment>
<keyword evidence="3" id="KW-0677">Repeat</keyword>
<dbReference type="GO" id="GO:0008270">
    <property type="term" value="F:zinc ion binding"/>
    <property type="evidence" value="ECO:0007669"/>
    <property type="project" value="UniProtKB-KW"/>
</dbReference>
<dbReference type="PROSITE" id="PS51141">
    <property type="entry name" value="ZF_SBP"/>
    <property type="match status" value="1"/>
</dbReference>
<dbReference type="PROSITE" id="PS51294">
    <property type="entry name" value="HTH_MYB"/>
    <property type="match status" value="1"/>
</dbReference>
<comment type="caution">
    <text evidence="13">The sequence shown here is derived from an EMBL/GenBank/DDBJ whole genome shotgun (WGS) entry which is preliminary data.</text>
</comment>
<evidence type="ECO:0000256" key="3">
    <source>
        <dbReference type="ARBA" id="ARBA00022737"/>
    </source>
</evidence>
<protein>
    <submittedName>
        <fullName evidence="13">Uncharacterized protein</fullName>
    </submittedName>
</protein>
<evidence type="ECO:0000313" key="13">
    <source>
        <dbReference type="EMBL" id="KAK4254476.1"/>
    </source>
</evidence>
<dbReference type="SUPFAM" id="SSF103612">
    <property type="entry name" value="SBT domain"/>
    <property type="match status" value="1"/>
</dbReference>
<dbReference type="Pfam" id="PF00249">
    <property type="entry name" value="Myb_DNA-binding"/>
    <property type="match status" value="1"/>
</dbReference>
<dbReference type="InterPro" id="IPR032675">
    <property type="entry name" value="LRR_dom_sf"/>
</dbReference>
<dbReference type="InterPro" id="IPR036893">
    <property type="entry name" value="SBP_sf"/>
</dbReference>
<dbReference type="InterPro" id="IPR044817">
    <property type="entry name" value="SBP-like"/>
</dbReference>
<dbReference type="EMBL" id="JAWXYG010000014">
    <property type="protein sequence ID" value="KAK4254476.1"/>
    <property type="molecule type" value="Genomic_DNA"/>
</dbReference>
<dbReference type="Gene3D" id="1.10.8.430">
    <property type="entry name" value="Helical domain of apoptotic protease-activating factors"/>
    <property type="match status" value="1"/>
</dbReference>
<proteinExistence type="predicted"/>
<keyword evidence="4 8" id="KW-0863">Zinc-finger</keyword>
<dbReference type="Gene3D" id="4.10.1100.10">
    <property type="entry name" value="Transcription factor, SBP-box domain"/>
    <property type="match status" value="1"/>
</dbReference>
<feature type="domain" description="HTH myb-type" evidence="12">
    <location>
        <begin position="29"/>
        <end position="82"/>
    </location>
</feature>
<dbReference type="SUPFAM" id="SSF46689">
    <property type="entry name" value="Homeodomain-like"/>
    <property type="match status" value="1"/>
</dbReference>
<sequence length="1216" mass="138879">MERMERSPCYHDNGLKEGPWTPEGLNYLRPDIERHNFSQEEEQVILHLHSLGKSWSAIAPHLPGRTDKEIKNFWNTHLKKKKKLIPPFVKTLEDEMREGLLLRLTRIRDFIRLLLSYPMRTVHDGELKAWIREASNRSHSVDDLNRLLRQRPLKCFQGLLPMYKLDEVEKGLSPSYADSNVIPEDILSLSANLAVDQLIQTLMFEDDHVRGIHHVLLSTRDTTEKRLVKEKIESALKDQKILLHLHETFTQVLLIDASNSQGLPEEVHVQRQIAQQLLIPMIEVNENLLLTSKEKEMSKNKYSYLVLLVDGEANEPLDPRKVGIPEELAGVVVCITSKQDNSELTMAMDLNISTQDHLLPWEVFCANIAILQSEYTKSMSACIVQECGGHLLAGVIVAKSLRNAKREDWELALYKLRSFLSSNDSDMFQGQSSVLLKAFINFIWHDLSKTQKYCLTSCLFIPKFGKLENELINDWISSRLVVASEAEHTLRELLNRFALLQLKVTKSRYIQIPQDTYAVLQLLNTQNPFFMKKSELGLVEAPDSELWHSAVYIDLADNKLPELPLSPDCHELKALKLHNNDELTEIPPLFFSKMPLLCILDLSYTSVSELPNSFFKLEQLRELYMKSCECFMELSSDVGKLQNLEKIDLDKTHIIHLPKEIQELTNLQSLTLCLFEYRSRKSKKYTRSTIIPSGVISKLKGLKHLSIDVNPDDDRWEKNLEVILPEVLALDCLQTISLYIPAPTLLNLIPSHIFELDFRFIVGKHMSRIISGTLPTAEGKFKQSERSLKFVKGVDVPERVSLAILYSKALFLDRHMTIKDLSEFGMENIEQLQVCILAECKEMQTIVDGRCSSSSDILPRLLVLNVSYMKNLRSICEGEVHSSHSFGMLKTLALHNCPVLTTVFTLDFVGNLSLLKVLVVKDCLKVSALISCGPSTLKAGTFLPKLRTMTLVHLPELVSISNELHMGQCPSLENIGIYDCPKLERLSKEELSSQNLKVIKGDIEWWGALTWRKAEWSKEEWGIDDRPSNFDTIFSPIDKLADIMSQLVLDDDVDESPGEIVTRETSNGRGDKDRRAEGKRSSRHKKEEEEEEADGDEEETESEVGSGEEHGRKRRVISNTYKRMGPKHGSSSAVPPCCQADDCRTDLSGAKLYHQRHKVCEKHAKAPVVLISGNEQRFCQQCSRFHDLSEFDFSKRSCRRRLREHIGRRRKPKGLI</sequence>
<evidence type="ECO:0000256" key="7">
    <source>
        <dbReference type="ARBA" id="ARBA00023242"/>
    </source>
</evidence>
<dbReference type="Pfam" id="PF23598">
    <property type="entry name" value="LRR_14"/>
    <property type="match status" value="1"/>
</dbReference>
<dbReference type="Gene3D" id="1.10.10.60">
    <property type="entry name" value="Homeodomain-like"/>
    <property type="match status" value="1"/>
</dbReference>
<dbReference type="InterPro" id="IPR042197">
    <property type="entry name" value="Apaf_helical"/>
</dbReference>
<evidence type="ECO:0000256" key="9">
    <source>
        <dbReference type="SAM" id="MobiDB-lite"/>
    </source>
</evidence>
<dbReference type="AlphaFoldDB" id="A0AAE1IQ44"/>
<evidence type="ECO:0000259" key="12">
    <source>
        <dbReference type="PROSITE" id="PS51294"/>
    </source>
</evidence>
<dbReference type="PANTHER" id="PTHR31251">
    <property type="entry name" value="SQUAMOSA PROMOTER-BINDING-LIKE PROTEIN 4"/>
    <property type="match status" value="1"/>
</dbReference>
<dbReference type="InterPro" id="IPR055414">
    <property type="entry name" value="LRR_R13L4/SHOC2-like"/>
</dbReference>
<evidence type="ECO:0000313" key="14">
    <source>
        <dbReference type="Proteomes" id="UP001293593"/>
    </source>
</evidence>
<feature type="compositionally biased region" description="Acidic residues" evidence="9">
    <location>
        <begin position="1088"/>
        <end position="1102"/>
    </location>
</feature>
<dbReference type="Pfam" id="PF23247">
    <property type="entry name" value="LRR_RPS2"/>
    <property type="match status" value="1"/>
</dbReference>
<keyword evidence="5" id="KW-0611">Plant defense</keyword>
<evidence type="ECO:0000259" key="11">
    <source>
        <dbReference type="PROSITE" id="PS51141"/>
    </source>
</evidence>
<dbReference type="InterPro" id="IPR017930">
    <property type="entry name" value="Myb_dom"/>
</dbReference>
<evidence type="ECO:0000256" key="5">
    <source>
        <dbReference type="ARBA" id="ARBA00022821"/>
    </source>
</evidence>
<organism evidence="13 14">
    <name type="scientific">Acacia crassicarpa</name>
    <name type="common">northern wattle</name>
    <dbReference type="NCBI Taxonomy" id="499986"/>
    <lineage>
        <taxon>Eukaryota</taxon>
        <taxon>Viridiplantae</taxon>
        <taxon>Streptophyta</taxon>
        <taxon>Embryophyta</taxon>
        <taxon>Tracheophyta</taxon>
        <taxon>Spermatophyta</taxon>
        <taxon>Magnoliopsida</taxon>
        <taxon>eudicotyledons</taxon>
        <taxon>Gunneridae</taxon>
        <taxon>Pentapetalae</taxon>
        <taxon>rosids</taxon>
        <taxon>fabids</taxon>
        <taxon>Fabales</taxon>
        <taxon>Fabaceae</taxon>
        <taxon>Caesalpinioideae</taxon>
        <taxon>mimosoid clade</taxon>
        <taxon>Acacieae</taxon>
        <taxon>Acacia</taxon>
    </lineage>
</organism>
<dbReference type="GO" id="GO:0003677">
    <property type="term" value="F:DNA binding"/>
    <property type="evidence" value="ECO:0007669"/>
    <property type="project" value="InterPro"/>
</dbReference>
<evidence type="ECO:0000256" key="1">
    <source>
        <dbReference type="ARBA" id="ARBA00004123"/>
    </source>
</evidence>
<evidence type="ECO:0000256" key="6">
    <source>
        <dbReference type="ARBA" id="ARBA00022833"/>
    </source>
</evidence>
<dbReference type="Gene3D" id="3.80.10.10">
    <property type="entry name" value="Ribonuclease Inhibitor"/>
    <property type="match status" value="2"/>
</dbReference>
<reference evidence="13" key="1">
    <citation type="submission" date="2023-10" db="EMBL/GenBank/DDBJ databases">
        <title>Chromosome-level genome of the transformable northern wattle, Acacia crassicarpa.</title>
        <authorList>
            <person name="Massaro I."/>
            <person name="Sinha N.R."/>
            <person name="Poethig S."/>
            <person name="Leichty A.R."/>
        </authorList>
    </citation>
    <scope>NUCLEOTIDE SEQUENCE</scope>
    <source>
        <strain evidence="13">Acra3RX</strain>
        <tissue evidence="13">Leaf</tissue>
    </source>
</reference>
<keyword evidence="6" id="KW-0862">Zinc</keyword>
<dbReference type="SUPFAM" id="SSF52058">
    <property type="entry name" value="L domain-like"/>
    <property type="match status" value="1"/>
</dbReference>
<dbReference type="InterPro" id="IPR004333">
    <property type="entry name" value="SBP_dom"/>
</dbReference>
<feature type="domain" description="Myb-like" evidence="10">
    <location>
        <begin position="29"/>
        <end position="78"/>
    </location>
</feature>
<evidence type="ECO:0000256" key="2">
    <source>
        <dbReference type="ARBA" id="ARBA00022723"/>
    </source>
</evidence>
<dbReference type="InterPro" id="IPR009057">
    <property type="entry name" value="Homeodomain-like_sf"/>
</dbReference>
<dbReference type="SMART" id="SM00717">
    <property type="entry name" value="SANT"/>
    <property type="match status" value="1"/>
</dbReference>
<evidence type="ECO:0000256" key="4">
    <source>
        <dbReference type="ARBA" id="ARBA00022771"/>
    </source>
</evidence>
<evidence type="ECO:0000256" key="8">
    <source>
        <dbReference type="PROSITE-ProRule" id="PRU00470"/>
    </source>
</evidence>
<gene>
    <name evidence="13" type="ORF">QN277_009854</name>
</gene>
<dbReference type="InterPro" id="IPR057135">
    <property type="entry name" value="At4g27190-like_LRR"/>
</dbReference>
<keyword evidence="14" id="KW-1185">Reference proteome</keyword>
<dbReference type="Proteomes" id="UP001293593">
    <property type="component" value="Unassembled WGS sequence"/>
</dbReference>
<dbReference type="GO" id="GO:0005634">
    <property type="term" value="C:nucleus"/>
    <property type="evidence" value="ECO:0007669"/>
    <property type="project" value="UniProtKB-SubCell"/>
</dbReference>
<dbReference type="InterPro" id="IPR001005">
    <property type="entry name" value="SANT/Myb"/>
</dbReference>
<feature type="domain" description="SBP-type" evidence="11">
    <location>
        <begin position="1135"/>
        <end position="1212"/>
    </location>
</feature>
<feature type="compositionally biased region" description="Basic and acidic residues" evidence="9">
    <location>
        <begin position="1069"/>
        <end position="1080"/>
    </location>
</feature>
<dbReference type="CDD" id="cd00167">
    <property type="entry name" value="SANT"/>
    <property type="match status" value="1"/>
</dbReference>
<evidence type="ECO:0000259" key="10">
    <source>
        <dbReference type="PROSITE" id="PS50090"/>
    </source>
</evidence>
<accession>A0AAE1IQ44</accession>
<keyword evidence="7" id="KW-0539">Nucleus</keyword>
<name>A0AAE1IQ44_9FABA</name>
<dbReference type="Pfam" id="PF03110">
    <property type="entry name" value="SBP"/>
    <property type="match status" value="1"/>
</dbReference>
<dbReference type="PROSITE" id="PS50090">
    <property type="entry name" value="MYB_LIKE"/>
    <property type="match status" value="1"/>
</dbReference>
<keyword evidence="2" id="KW-0479">Metal-binding</keyword>
<feature type="region of interest" description="Disordered" evidence="9">
    <location>
        <begin position="1054"/>
        <end position="1116"/>
    </location>
</feature>
<dbReference type="PANTHER" id="PTHR31251:SF169">
    <property type="entry name" value="SQUAMOSA PROMOTER-BINDING-LIKE PROTEIN 8"/>
    <property type="match status" value="1"/>
</dbReference>